<dbReference type="GO" id="GO:0008610">
    <property type="term" value="P:lipid biosynthetic process"/>
    <property type="evidence" value="ECO:0007669"/>
    <property type="project" value="UniProtKB-ARBA"/>
</dbReference>
<dbReference type="Pfam" id="PF00668">
    <property type="entry name" value="Condensation"/>
    <property type="match status" value="1"/>
</dbReference>
<evidence type="ECO:0000259" key="1">
    <source>
        <dbReference type="Pfam" id="PF00668"/>
    </source>
</evidence>
<protein>
    <submittedName>
        <fullName evidence="2">Condensation domain-containing protein</fullName>
    </submittedName>
</protein>
<dbReference type="NCBIfam" id="TIGR01720">
    <property type="entry name" value="NRPS-para261"/>
    <property type="match status" value="1"/>
</dbReference>
<dbReference type="Gene3D" id="3.30.559.30">
    <property type="entry name" value="Nonribosomal peptide synthetase, condensation domain"/>
    <property type="match status" value="1"/>
</dbReference>
<dbReference type="InterPro" id="IPR023213">
    <property type="entry name" value="CAT-like_dom_sf"/>
</dbReference>
<evidence type="ECO:0000313" key="2">
    <source>
        <dbReference type="EMBL" id="MCY8508154.1"/>
    </source>
</evidence>
<organism evidence="2 3">
    <name type="scientific">Bacillus mojavensis</name>
    <dbReference type="NCBI Taxonomy" id="72360"/>
    <lineage>
        <taxon>Bacteria</taxon>
        <taxon>Bacillati</taxon>
        <taxon>Bacillota</taxon>
        <taxon>Bacilli</taxon>
        <taxon>Bacillales</taxon>
        <taxon>Bacillaceae</taxon>
        <taxon>Bacillus</taxon>
    </lineage>
</organism>
<comment type="caution">
    <text evidence="2">The sequence shown here is derived from an EMBL/GenBank/DDBJ whole genome shotgun (WGS) entry which is preliminary data.</text>
</comment>
<dbReference type="InterPro" id="IPR010060">
    <property type="entry name" value="NRPS_synth"/>
</dbReference>
<proteinExistence type="predicted"/>
<dbReference type="SUPFAM" id="SSF52777">
    <property type="entry name" value="CoA-dependent acyltransferases"/>
    <property type="match status" value="2"/>
</dbReference>
<name>A0AAP3CNB6_BACMO</name>
<dbReference type="EMBL" id="JALAQA010000001">
    <property type="protein sequence ID" value="MCY8508154.1"/>
    <property type="molecule type" value="Genomic_DNA"/>
</dbReference>
<gene>
    <name evidence="2" type="ORF">MOD07_01000</name>
</gene>
<dbReference type="CDD" id="cd19534">
    <property type="entry name" value="E_NRPS"/>
    <property type="match status" value="1"/>
</dbReference>
<dbReference type="GO" id="GO:0003824">
    <property type="term" value="F:catalytic activity"/>
    <property type="evidence" value="ECO:0007669"/>
    <property type="project" value="InterPro"/>
</dbReference>
<dbReference type="PANTHER" id="PTHR45398:SF1">
    <property type="entry name" value="ENZYME, PUTATIVE (JCVI)-RELATED"/>
    <property type="match status" value="1"/>
</dbReference>
<dbReference type="Proteomes" id="UP001075387">
    <property type="component" value="Unassembled WGS sequence"/>
</dbReference>
<feature type="domain" description="Condensation" evidence="1">
    <location>
        <begin position="31"/>
        <end position="479"/>
    </location>
</feature>
<dbReference type="Gene3D" id="3.30.559.10">
    <property type="entry name" value="Chloramphenicol acetyltransferase-like domain"/>
    <property type="match status" value="1"/>
</dbReference>
<reference evidence="2" key="1">
    <citation type="submission" date="2022-02" db="EMBL/GenBank/DDBJ databases">
        <title>Crop Bioprotection Bacillus Genome Sequencing.</title>
        <authorList>
            <person name="Dunlap C."/>
        </authorList>
    </citation>
    <scope>NUCLEOTIDE SEQUENCE</scope>
    <source>
        <strain evidence="2">CK3O2B-54A</strain>
    </source>
</reference>
<dbReference type="AlphaFoldDB" id="A0AAP3CNB6"/>
<dbReference type="PANTHER" id="PTHR45398">
    <property type="match status" value="1"/>
</dbReference>
<sequence>MKDLFQHPTIEELTQYVERAEGKQANQGPVEGEVILTPIQRWFFEKNFTNKHHWNQSVMLHAAKGFDPERVEKTLRALIEHHDALRMVYREENGDIIQAYKRIDECEVSFEIVDLYGSDEDMLKSQIKVLADSLQSSLDLQNGPLLKGELYRTEAGDHLLIAVHHLVVDGVSWRILLEDFASGYMQAEKEEQIVFPQKTNSFKDWAEELAAFSQSAHLLQQAEYWAQIDAEEVSAVPKDDETEERIVKYTSSVICELNEEDTKHLLTDVHQPYGTEINDILLSALGLTMKEWTDGVKIGINLEGHGREDIIPNVNISRTVGWFTAQYPVVLDMSETDVSAVIKAVKENLRRVPDKGVGYGILRYFTEQAGAQGFTPEISFNYLGQFDSEVKTDFFEPSAFDMGRQVSEESEALYALSFSGMIRNGRFVLSCSYNEKEYERATVEAQMERFKENLLLIIRHCTEKEDKEFTPSDFSAGDLEMDEMGDIFDMLEENLK</sequence>
<accession>A0AAP3CNB6</accession>
<evidence type="ECO:0000313" key="3">
    <source>
        <dbReference type="Proteomes" id="UP001075387"/>
    </source>
</evidence>
<dbReference type="InterPro" id="IPR001242">
    <property type="entry name" value="Condensation_dom"/>
</dbReference>